<gene>
    <name evidence="1" type="primary">RvY_10531</name>
    <name evidence="1" type="synonym">RvY_10531.2</name>
    <name evidence="1" type="ORF">RvY_10531-2</name>
</gene>
<dbReference type="EMBL" id="BDGG01000005">
    <property type="protein sequence ID" value="GAU99543.1"/>
    <property type="molecule type" value="Genomic_DNA"/>
</dbReference>
<comment type="caution">
    <text evidence="1">The sequence shown here is derived from an EMBL/GenBank/DDBJ whole genome shotgun (WGS) entry which is preliminary data.</text>
</comment>
<accession>A0A1D1VKU1</accession>
<protein>
    <submittedName>
        <fullName evidence="1">Uncharacterized protein</fullName>
    </submittedName>
</protein>
<sequence>MPSYHTPRWDCAGEAIPHLYLASWLRCPGLPGECLHGLLASPDGSHASRSRRFVGSGARVLYQSPTSQRSCSVQHREFLQRTRRGTHVEASPEQLPVKSGLPLTLPSWNLPLMHSSYEIVNESNTVVPLSFRCCHLSLCNFTVLK</sequence>
<dbReference type="Proteomes" id="UP000186922">
    <property type="component" value="Unassembled WGS sequence"/>
</dbReference>
<reference evidence="1 2" key="1">
    <citation type="journal article" date="2016" name="Nat. Commun.">
        <title>Extremotolerant tardigrade genome and improved radiotolerance of human cultured cells by tardigrade-unique protein.</title>
        <authorList>
            <person name="Hashimoto T."/>
            <person name="Horikawa D.D."/>
            <person name="Saito Y."/>
            <person name="Kuwahara H."/>
            <person name="Kozuka-Hata H."/>
            <person name="Shin-I T."/>
            <person name="Minakuchi Y."/>
            <person name="Ohishi K."/>
            <person name="Motoyama A."/>
            <person name="Aizu T."/>
            <person name="Enomoto A."/>
            <person name="Kondo K."/>
            <person name="Tanaka S."/>
            <person name="Hara Y."/>
            <person name="Koshikawa S."/>
            <person name="Sagara H."/>
            <person name="Miura T."/>
            <person name="Yokobori S."/>
            <person name="Miyagawa K."/>
            <person name="Suzuki Y."/>
            <person name="Kubo T."/>
            <person name="Oyama M."/>
            <person name="Kohara Y."/>
            <person name="Fujiyama A."/>
            <person name="Arakawa K."/>
            <person name="Katayama T."/>
            <person name="Toyoda A."/>
            <person name="Kunieda T."/>
        </authorList>
    </citation>
    <scope>NUCLEOTIDE SEQUENCE [LARGE SCALE GENOMIC DNA]</scope>
    <source>
        <strain evidence="1 2">YOKOZUNA-1</strain>
    </source>
</reference>
<dbReference type="AlphaFoldDB" id="A0A1D1VKU1"/>
<evidence type="ECO:0000313" key="2">
    <source>
        <dbReference type="Proteomes" id="UP000186922"/>
    </source>
</evidence>
<name>A0A1D1VKU1_RAMVA</name>
<proteinExistence type="predicted"/>
<keyword evidence="2" id="KW-1185">Reference proteome</keyword>
<evidence type="ECO:0000313" key="1">
    <source>
        <dbReference type="EMBL" id="GAU99543.1"/>
    </source>
</evidence>
<organism evidence="1 2">
    <name type="scientific">Ramazzottius varieornatus</name>
    <name type="common">Water bear</name>
    <name type="synonym">Tardigrade</name>
    <dbReference type="NCBI Taxonomy" id="947166"/>
    <lineage>
        <taxon>Eukaryota</taxon>
        <taxon>Metazoa</taxon>
        <taxon>Ecdysozoa</taxon>
        <taxon>Tardigrada</taxon>
        <taxon>Eutardigrada</taxon>
        <taxon>Parachela</taxon>
        <taxon>Hypsibioidea</taxon>
        <taxon>Ramazzottiidae</taxon>
        <taxon>Ramazzottius</taxon>
    </lineage>
</organism>